<dbReference type="Proteomes" id="UP000283850">
    <property type="component" value="Unassembled WGS sequence"/>
</dbReference>
<keyword evidence="2" id="KW-0325">Glycoprotein</keyword>
<organism evidence="5 6">
    <name type="scientific">Bacteroides intestinalis</name>
    <dbReference type="NCBI Taxonomy" id="329854"/>
    <lineage>
        <taxon>Bacteria</taxon>
        <taxon>Pseudomonadati</taxon>
        <taxon>Bacteroidota</taxon>
        <taxon>Bacteroidia</taxon>
        <taxon>Bacteroidales</taxon>
        <taxon>Bacteroidaceae</taxon>
        <taxon>Bacteroides</taxon>
    </lineage>
</organism>
<evidence type="ECO:0000256" key="3">
    <source>
        <dbReference type="SAM" id="MobiDB-lite"/>
    </source>
</evidence>
<evidence type="ECO:0000256" key="1">
    <source>
        <dbReference type="ARBA" id="ARBA00022723"/>
    </source>
</evidence>
<dbReference type="InterPro" id="IPR052063">
    <property type="entry name" value="Polysaccharide_Lyase_1"/>
</dbReference>
<evidence type="ECO:0000256" key="4">
    <source>
        <dbReference type="SAM" id="SignalP"/>
    </source>
</evidence>
<reference evidence="5 6" key="1">
    <citation type="submission" date="2018-08" db="EMBL/GenBank/DDBJ databases">
        <title>A genome reference for cultivated species of the human gut microbiota.</title>
        <authorList>
            <person name="Zou Y."/>
            <person name="Xue W."/>
            <person name="Luo G."/>
        </authorList>
    </citation>
    <scope>NUCLEOTIDE SEQUENCE [LARGE SCALE GENOMIC DNA]</scope>
    <source>
        <strain evidence="5 6">AF14-32</strain>
    </source>
</reference>
<evidence type="ECO:0000313" key="6">
    <source>
        <dbReference type="Proteomes" id="UP000283850"/>
    </source>
</evidence>
<comment type="caution">
    <text evidence="5">The sequence shown here is derived from an EMBL/GenBank/DDBJ whole genome shotgun (WGS) entry which is preliminary data.</text>
</comment>
<evidence type="ECO:0000313" key="5">
    <source>
        <dbReference type="EMBL" id="RGV58180.1"/>
    </source>
</evidence>
<dbReference type="SUPFAM" id="SSF51126">
    <property type="entry name" value="Pectin lyase-like"/>
    <property type="match status" value="1"/>
</dbReference>
<protein>
    <submittedName>
        <fullName evidence="5">Pectate lyase</fullName>
    </submittedName>
</protein>
<feature type="signal peptide" evidence="4">
    <location>
        <begin position="1"/>
        <end position="20"/>
    </location>
</feature>
<dbReference type="PANTHER" id="PTHR42970">
    <property type="entry name" value="PECTATE LYASE C-RELATED"/>
    <property type="match status" value="1"/>
</dbReference>
<dbReference type="RefSeq" id="WP_118486951.1">
    <property type="nucleotide sequence ID" value="NZ_QRZF01000001.1"/>
</dbReference>
<name>A0A412YLA3_9BACE</name>
<dbReference type="InterPro" id="IPR011050">
    <property type="entry name" value="Pectin_lyase_fold/virulence"/>
</dbReference>
<dbReference type="Gene3D" id="2.160.20.10">
    <property type="entry name" value="Single-stranded right-handed beta-helix, Pectin lyase-like"/>
    <property type="match status" value="1"/>
</dbReference>
<dbReference type="GO" id="GO:0046872">
    <property type="term" value="F:metal ion binding"/>
    <property type="evidence" value="ECO:0007669"/>
    <property type="project" value="UniProtKB-KW"/>
</dbReference>
<evidence type="ECO:0000256" key="2">
    <source>
        <dbReference type="ARBA" id="ARBA00023180"/>
    </source>
</evidence>
<dbReference type="GO" id="GO:0016829">
    <property type="term" value="F:lyase activity"/>
    <property type="evidence" value="ECO:0007669"/>
    <property type="project" value="UniProtKB-KW"/>
</dbReference>
<keyword evidence="5" id="KW-0456">Lyase</keyword>
<dbReference type="InterPro" id="IPR012334">
    <property type="entry name" value="Pectin_lyas_fold"/>
</dbReference>
<gene>
    <name evidence="5" type="ORF">DWW10_00655</name>
</gene>
<dbReference type="EMBL" id="QRZF01000001">
    <property type="protein sequence ID" value="RGV58180.1"/>
    <property type="molecule type" value="Genomic_DNA"/>
</dbReference>
<keyword evidence="4" id="KW-0732">Signal</keyword>
<accession>A0A412YLA3</accession>
<dbReference type="PROSITE" id="PS51257">
    <property type="entry name" value="PROKAR_LIPOPROTEIN"/>
    <property type="match status" value="1"/>
</dbReference>
<feature type="chain" id="PRO_5019374308" evidence="4">
    <location>
        <begin position="21"/>
        <end position="474"/>
    </location>
</feature>
<proteinExistence type="predicted"/>
<keyword evidence="1" id="KW-0479">Metal-binding</keyword>
<dbReference type="PANTHER" id="PTHR42970:SF1">
    <property type="entry name" value="PECTATE LYASE C-RELATED"/>
    <property type="match status" value="1"/>
</dbReference>
<sequence length="474" mass="51661">MKSITIAVSILLAAVSCVHAQLTSHAMAFADEASLPIAFPGAEGYGKYTWGGRGGRVFVVTNLNDSGPGSLREAVEAEGARIVTFAVDGTIELKSHLRIKNDSITIAGQSAPGQGVCLKDYPLIVDASQVIVRYLRVRVGDRHQLDSDGLGGGRYGQKNVILDHLSVSWSIDECLSIYKTENLTVQWCLVAHSLNASVHTKGSHGFGGIWGGYKATFHHNLLANHASRNPRFSSVDGTKWVDYRNNVVYNWGFKAAYGGGHHGEINMVKNYYKPGPVSQHHRLLDVAEDGTGRYYVADNVMAGDQAVTRDNRIGVRDCAGKPYILHRKSAAPDSGISPEARPERGEETSTCLVEQPFPYAVISEDEPAQAYRRVLKSVGCSFQRDSYDKEVLRQMKKGIGTFGVNGIINSPDDVGGWPVLKTGKAPLDSDGDGMPDAWERRHRLNPDDPSDAAVYTLDGKYTNIEVYLNALVKD</sequence>
<feature type="region of interest" description="Disordered" evidence="3">
    <location>
        <begin position="329"/>
        <end position="349"/>
    </location>
</feature>
<dbReference type="AlphaFoldDB" id="A0A412YLA3"/>